<dbReference type="InterPro" id="IPR028928">
    <property type="entry name" value="CC2D2AN-C2"/>
</dbReference>
<feature type="compositionally biased region" description="Basic and acidic residues" evidence="1">
    <location>
        <begin position="27"/>
        <end position="37"/>
    </location>
</feature>
<comment type="caution">
    <text evidence="3">The sequence shown here is derived from an EMBL/GenBank/DDBJ whole genome shotgun (WGS) entry which is preliminary data.</text>
</comment>
<gene>
    <name evidence="3" type="ORF">JKP88DRAFT_316124</name>
</gene>
<proteinExistence type="predicted"/>
<evidence type="ECO:0000313" key="4">
    <source>
        <dbReference type="Proteomes" id="UP000664859"/>
    </source>
</evidence>
<dbReference type="Pfam" id="PF15625">
    <property type="entry name" value="CC2D2AN-C2"/>
    <property type="match status" value="1"/>
</dbReference>
<dbReference type="GO" id="GO:1904491">
    <property type="term" value="P:protein localization to ciliary transition zone"/>
    <property type="evidence" value="ECO:0007669"/>
    <property type="project" value="TreeGrafter"/>
</dbReference>
<evidence type="ECO:0000256" key="1">
    <source>
        <dbReference type="SAM" id="MobiDB-lite"/>
    </source>
</evidence>
<dbReference type="PANTHER" id="PTHR20837">
    <property type="entry name" value="CENTROSOMAL PROTEIN-RELATED"/>
    <property type="match status" value="1"/>
</dbReference>
<feature type="region of interest" description="Disordered" evidence="1">
    <location>
        <begin position="817"/>
        <end position="841"/>
    </location>
</feature>
<sequence>MTEDDSEGKLDATNIVADRMRRLAEKKEELKAKRAARDTAAGQVGPGGFAGATLTAKRERLRQQREERQSDPDLARSWLLRRGVTGGGAGADSDNAPWDKALADAASDDDDAAAAGRARHDDAAARLAAFDAEDTALLLGRCAAATVLLPPRRAFPLGDVGVRCCGGGRCAAVAAPGVDPGEAARAVLVPGSGASEEGLRELRGWWLQWLSSGAAEGAQSSRAPSPDLWRRSREAERQRRTEDGLAVPQCSASVARLAESGRLYERLMREQLLAQDDMQRRAAQRAAAQRCGDETEADDPGAAGAANFTFSDGGDAEQDTAWAPAWELPEEVALLPPMRCERGAGGKDIPPPGRLAIHVVPPVHGIGTEARLAGGSRGDRGVELRVAIPRVALHDHPLFCHEDSAAASLARAAAAQAARMSSAERGGTRLYARARQLYGRYCACVASGSAAFLLARLRAAVAAALALLSEGGAGDADALLPPPPRSVVIQKLCALQHEALATLDALAAAHAERRALTQGLYGAWRDIEECRREEGFVSTPARLVVRAVAASAAADAPANKLSSEGLSYKEQLDAVEDLEEWLAASAEDDARNHADGYAATAQNGGSHGRVQGAGGGVTGGDVALRLSADTAVTPDDEVPAAERARRAHARRASLYCALYVNGARVTATPHRPLDWPHFVTPLDFAACLRVRIYRHYALWPDEELASFAGARVAPAEGGPGGGTRVAGAVLVGMEWAVRDGSGGLDLAAAVSLPAAAAPGSVEPPLMQQLLDLVVALWSEDGRKRLRSRPLVGPRSAAGGRRKGKGLAAAGSALAHAAAGDADPNDPRIGSAGHADDGGEGREVVPYAEGYAMQLAYWGAEEAPVQTDIAARRASLSGTAGGAAVAALVAAQRRRAAAAAQRQRRHPYTARAHWRESTRHALLRLRRRRPHAFGARAIPLTEKECRADEVLDSILTAAEAEAAVAAGTETLNEEEAAAAAAAGYGLDALLEDPKGERLAVDPKRLADFLRLVQGTHTAAGRHARGVGGGGLWSVPVSSVVREPPQARLRWLELGHVMMAVVPPPRRALRPALRERAPVVAKVESCRLLVQIIGARNVPARLATSSYLARFGVGRAGASPEAAPPRAKLPDQNLGMGGIEEGDGYQSGPPPAQAGGVTSFVEVRFQGGVRRTQAYEGRAPLWRETVDLPFTPPGGEFSPEALAQVKDAVHVSLFDSVEFDDSARGGFVEGEETVRTEKHFLGSVAIPFQTVYSVGRLEGYLRLKVPPVNLGYEGRAAPSAVATAGNAAMPATIGDASERKTGDEGASAAAAAAAAAAALDPASPAALARRSERSTYVRVLVMLEPLLVRRDDGAAQQAVGEGVGREGMLAAYAQRWQQRLAQAQEKEGMQVRVLKVFVPLAGGREALVTRFLVPQEPPEGLDTPQKLAHFVRLVPFLEDWQAVPVRAAAEAANDMWCTSQQFLDILAGDWEEHAILLHNYLLWLYQMRAAREARRAMGRSGGAPGDVIRGAVRTDVMLVLGRGVPEGSTAYVLVKEVDRFGDTLTAVLWNAATGVGYEARDSQCPLIEVGCVISAANVWANVQRSAKPWEMSWDTRQTSAWRPYFAPGVNPALDPPPQPLQPPLVYRATDVAFVYKVEDLLRETIKRDVRRWRAKKGPTSFNADVSNRLAEVLPLLEQQERGETPLGDVTTSSLESIMRQRNIVGFPLHAAFTSVTDVSALIRATGVHDAKHPEVQFALAVQCFPYCNNVLSVWVYIASITPRV</sequence>
<dbReference type="GO" id="GO:1905515">
    <property type="term" value="P:non-motile cilium assembly"/>
    <property type="evidence" value="ECO:0007669"/>
    <property type="project" value="TreeGrafter"/>
</dbReference>
<keyword evidence="4" id="KW-1185">Reference proteome</keyword>
<dbReference type="EMBL" id="JAFCMP010000190">
    <property type="protein sequence ID" value="KAG5183731.1"/>
    <property type="molecule type" value="Genomic_DNA"/>
</dbReference>
<dbReference type="InterPro" id="IPR000008">
    <property type="entry name" value="C2_dom"/>
</dbReference>
<feature type="region of interest" description="Disordered" evidence="1">
    <location>
        <begin position="216"/>
        <end position="246"/>
    </location>
</feature>
<reference evidence="3" key="1">
    <citation type="submission" date="2021-02" db="EMBL/GenBank/DDBJ databases">
        <title>First Annotated Genome of the Yellow-green Alga Tribonema minus.</title>
        <authorList>
            <person name="Mahan K.M."/>
        </authorList>
    </citation>
    <scope>NUCLEOTIDE SEQUENCE</scope>
    <source>
        <strain evidence="3">UTEX B ZZ1240</strain>
    </source>
</reference>
<dbReference type="Pfam" id="PF24652">
    <property type="entry name" value="CEP76_C"/>
    <property type="match status" value="1"/>
</dbReference>
<dbReference type="InterPro" id="IPR056290">
    <property type="entry name" value="CEPT76/DRC7_peptidase-like_dom"/>
</dbReference>
<dbReference type="GO" id="GO:0035869">
    <property type="term" value="C:ciliary transition zone"/>
    <property type="evidence" value="ECO:0007669"/>
    <property type="project" value="TreeGrafter"/>
</dbReference>
<accession>A0A836CHA3</accession>
<dbReference type="PANTHER" id="PTHR20837:SF0">
    <property type="entry name" value="COILED-COIL AND C2 DOMAIN-CONTAINING PROTEIN 2A"/>
    <property type="match status" value="1"/>
</dbReference>
<feature type="compositionally biased region" description="Basic and acidic residues" evidence="1">
    <location>
        <begin position="56"/>
        <end position="74"/>
    </location>
</feature>
<dbReference type="InterPro" id="IPR056288">
    <property type="entry name" value="CEP76_C"/>
</dbReference>
<evidence type="ECO:0000313" key="3">
    <source>
        <dbReference type="EMBL" id="KAG5183731.1"/>
    </source>
</evidence>
<dbReference type="InterPro" id="IPR052434">
    <property type="entry name" value="Tectonic-like_complex_comp"/>
</dbReference>
<name>A0A836CHA3_9STRA</name>
<dbReference type="OrthoDB" id="2162143at2759"/>
<dbReference type="Pfam" id="PF24656">
    <property type="entry name" value="CEPT76_peptidase"/>
    <property type="match status" value="2"/>
</dbReference>
<dbReference type="SMART" id="SM00239">
    <property type="entry name" value="C2"/>
    <property type="match status" value="1"/>
</dbReference>
<feature type="region of interest" description="Disordered" evidence="1">
    <location>
        <begin position="27"/>
        <end position="78"/>
    </location>
</feature>
<protein>
    <recommendedName>
        <fullName evidence="2">C2 domain-containing protein</fullName>
    </recommendedName>
</protein>
<dbReference type="Proteomes" id="UP000664859">
    <property type="component" value="Unassembled WGS sequence"/>
</dbReference>
<feature type="compositionally biased region" description="Basic and acidic residues" evidence="1">
    <location>
        <begin position="228"/>
        <end position="243"/>
    </location>
</feature>
<organism evidence="3 4">
    <name type="scientific">Tribonema minus</name>
    <dbReference type="NCBI Taxonomy" id="303371"/>
    <lineage>
        <taxon>Eukaryota</taxon>
        <taxon>Sar</taxon>
        <taxon>Stramenopiles</taxon>
        <taxon>Ochrophyta</taxon>
        <taxon>PX clade</taxon>
        <taxon>Xanthophyceae</taxon>
        <taxon>Tribonematales</taxon>
        <taxon>Tribonemataceae</taxon>
        <taxon>Tribonema</taxon>
    </lineage>
</organism>
<evidence type="ECO:0000259" key="2">
    <source>
        <dbReference type="SMART" id="SM00239"/>
    </source>
</evidence>
<feature type="domain" description="C2" evidence="2">
    <location>
        <begin position="1085"/>
        <end position="1258"/>
    </location>
</feature>